<gene>
    <name evidence="2" type="ORF">SAMN05216199_3006</name>
</gene>
<dbReference type="Proteomes" id="UP000199019">
    <property type="component" value="Unassembled WGS sequence"/>
</dbReference>
<dbReference type="GO" id="GO:0016301">
    <property type="term" value="F:kinase activity"/>
    <property type="evidence" value="ECO:0007669"/>
    <property type="project" value="UniProtKB-KW"/>
</dbReference>
<keyword evidence="2" id="KW-0418">Kinase</keyword>
<dbReference type="InterPro" id="IPR000600">
    <property type="entry name" value="ROK"/>
</dbReference>
<dbReference type="AlphaFoldDB" id="A0A1H9WLA3"/>
<evidence type="ECO:0000313" key="2">
    <source>
        <dbReference type="EMBL" id="SES34678.1"/>
    </source>
</evidence>
<keyword evidence="3" id="KW-1185">Reference proteome</keyword>
<dbReference type="InterPro" id="IPR036390">
    <property type="entry name" value="WH_DNA-bd_sf"/>
</dbReference>
<dbReference type="OrthoDB" id="3189808at2"/>
<protein>
    <submittedName>
        <fullName evidence="2">Sugar kinase of the NBD/HSP70 family, may contain an N-terminal HTH domain</fullName>
    </submittedName>
</protein>
<dbReference type="InterPro" id="IPR043129">
    <property type="entry name" value="ATPase_NBD"/>
</dbReference>
<dbReference type="SUPFAM" id="SSF53067">
    <property type="entry name" value="Actin-like ATPase domain"/>
    <property type="match status" value="1"/>
</dbReference>
<name>A0A1H9WLA3_9MICO</name>
<dbReference type="InterPro" id="IPR036388">
    <property type="entry name" value="WH-like_DNA-bd_sf"/>
</dbReference>
<sequence>MHASVAPSAGTSPGHLLRLIRDVDGATRAQLLELTGMSRTTLVERLDQLTRSGLVYEAGQLSSTGGRPAQVLRFDDRTRVLLVLDVGQTHCRLSVCSLRAESLATEVFPVDVTERPEVLVPALLDRGAALLERFPGRDVVGVGLGVPAPVQTGTGTRWPTTTMPGWESYSLEDQFLQRWTAPLLIENDARAITLGEYVPGANSAGSDILLGVKYASGLGAGVVVDGHALRGSSGAAGDIGHIRLTSNGPRCRCGRRGCLAAHVSGRALLRNLRSTGVRSLDDIAERLDARDREVTTAVREAAAVLGRTLSDIVQFVNPSRVVLGGILGRQQLVADQISQQIQRHVIPRIANEVTVSVGSLGEEAATVGLCRLVMSHVYAPEQINAALA</sequence>
<accession>A0A1H9WLA3</accession>
<proteinExistence type="inferred from homology"/>
<organism evidence="2 3">
    <name type="scientific">Pedococcus cremeus</name>
    <dbReference type="NCBI Taxonomy" id="587636"/>
    <lineage>
        <taxon>Bacteria</taxon>
        <taxon>Bacillati</taxon>
        <taxon>Actinomycetota</taxon>
        <taxon>Actinomycetes</taxon>
        <taxon>Micrococcales</taxon>
        <taxon>Intrasporangiaceae</taxon>
        <taxon>Pedococcus</taxon>
    </lineage>
</organism>
<reference evidence="3" key="1">
    <citation type="submission" date="2016-10" db="EMBL/GenBank/DDBJ databases">
        <authorList>
            <person name="Varghese N."/>
            <person name="Submissions S."/>
        </authorList>
    </citation>
    <scope>NUCLEOTIDE SEQUENCE [LARGE SCALE GENOMIC DNA]</scope>
    <source>
        <strain evidence="3">CGMCC 1.6963</strain>
    </source>
</reference>
<dbReference type="Gene3D" id="3.30.420.40">
    <property type="match status" value="2"/>
</dbReference>
<dbReference type="SUPFAM" id="SSF46785">
    <property type="entry name" value="Winged helix' DNA-binding domain"/>
    <property type="match status" value="1"/>
</dbReference>
<evidence type="ECO:0000313" key="3">
    <source>
        <dbReference type="Proteomes" id="UP000199019"/>
    </source>
</evidence>
<dbReference type="PANTHER" id="PTHR18964">
    <property type="entry name" value="ROK (REPRESSOR, ORF, KINASE) FAMILY"/>
    <property type="match status" value="1"/>
</dbReference>
<evidence type="ECO:0000256" key="1">
    <source>
        <dbReference type="ARBA" id="ARBA00006479"/>
    </source>
</evidence>
<dbReference type="RefSeq" id="WP_091759680.1">
    <property type="nucleotide sequence ID" value="NZ_FOHB01000005.1"/>
</dbReference>
<keyword evidence="2" id="KW-0808">Transferase</keyword>
<comment type="similarity">
    <text evidence="1">Belongs to the ROK (NagC/XylR) family.</text>
</comment>
<dbReference type="STRING" id="587636.SAMN05216199_3006"/>
<dbReference type="Pfam" id="PF00480">
    <property type="entry name" value="ROK"/>
    <property type="match status" value="1"/>
</dbReference>
<dbReference type="Gene3D" id="1.10.10.10">
    <property type="entry name" value="Winged helix-like DNA-binding domain superfamily/Winged helix DNA-binding domain"/>
    <property type="match status" value="1"/>
</dbReference>
<dbReference type="EMBL" id="FOHB01000005">
    <property type="protein sequence ID" value="SES34678.1"/>
    <property type="molecule type" value="Genomic_DNA"/>
</dbReference>
<dbReference type="PANTHER" id="PTHR18964:SF173">
    <property type="entry name" value="GLUCOKINASE"/>
    <property type="match status" value="1"/>
</dbReference>